<feature type="compositionally biased region" description="Low complexity" evidence="1">
    <location>
        <begin position="1"/>
        <end position="20"/>
    </location>
</feature>
<reference evidence="4" key="1">
    <citation type="submission" date="2011-08" db="EMBL/GenBank/DDBJ databases">
        <authorList>
            <person name="Rombauts S."/>
        </authorList>
    </citation>
    <scope>NUCLEOTIDE SEQUENCE</scope>
    <source>
        <strain evidence="4">London</strain>
    </source>
</reference>
<proteinExistence type="predicted"/>
<feature type="compositionally biased region" description="Polar residues" evidence="1">
    <location>
        <begin position="85"/>
        <end position="114"/>
    </location>
</feature>
<evidence type="ECO:0000259" key="2">
    <source>
        <dbReference type="Pfam" id="PF12335"/>
    </source>
</evidence>
<dbReference type="Proteomes" id="UP000015104">
    <property type="component" value="Unassembled WGS sequence"/>
</dbReference>
<feature type="region of interest" description="Disordered" evidence="1">
    <location>
        <begin position="85"/>
        <end position="152"/>
    </location>
</feature>
<dbReference type="InterPro" id="IPR039872">
    <property type="entry name" value="KIAA0513"/>
</dbReference>
<dbReference type="EnsemblMetazoa" id="tetur22g02620.1">
    <property type="protein sequence ID" value="tetur22g02620.1"/>
    <property type="gene ID" value="tetur22g02620"/>
</dbReference>
<reference evidence="3" key="2">
    <citation type="submission" date="2015-06" db="UniProtKB">
        <authorList>
            <consortium name="EnsemblMetazoa"/>
        </authorList>
    </citation>
    <scope>IDENTIFICATION</scope>
</reference>
<dbReference type="GeneID" id="107367527"/>
<evidence type="ECO:0000256" key="1">
    <source>
        <dbReference type="SAM" id="MobiDB-lite"/>
    </source>
</evidence>
<dbReference type="eggNOG" id="ENOG502QV4D">
    <property type="taxonomic scope" value="Eukaryota"/>
</dbReference>
<feature type="compositionally biased region" description="Low complexity" evidence="1">
    <location>
        <begin position="39"/>
        <end position="52"/>
    </location>
</feature>
<dbReference type="EMBL" id="CAEY01000589">
    <property type="status" value="NOT_ANNOTATED_CDS"/>
    <property type="molecule type" value="Genomic_DNA"/>
</dbReference>
<name>T1KV65_TETUR</name>
<feature type="compositionally biased region" description="Polar residues" evidence="1">
    <location>
        <begin position="21"/>
        <end position="38"/>
    </location>
</feature>
<protein>
    <recommendedName>
        <fullName evidence="2">SBF1/SBF2 domain-containing protein</fullName>
    </recommendedName>
</protein>
<feature type="region of interest" description="Disordered" evidence="1">
    <location>
        <begin position="1"/>
        <end position="55"/>
    </location>
</feature>
<feature type="region of interest" description="Disordered" evidence="1">
    <location>
        <begin position="189"/>
        <end position="209"/>
    </location>
</feature>
<dbReference type="InterPro" id="IPR022096">
    <property type="entry name" value="SBF1/SBF2"/>
</dbReference>
<dbReference type="PANTHER" id="PTHR13663:SF2">
    <property type="entry name" value="SIMILAR TO RIKEN CDNA 6430548M08"/>
    <property type="match status" value="1"/>
</dbReference>
<dbReference type="HOGENOM" id="CLU_543305_0_0_1"/>
<dbReference type="RefSeq" id="XP_025017699.1">
    <property type="nucleotide sequence ID" value="XM_025161931.1"/>
</dbReference>
<sequence length="502" mass="55994">MTRLSSILASSSQTSSCGSSVQITPTLTTSMSSNCQQQSPSTLTDSTTSSATKPNTIFGSRSLWGLKDNLLSGLSSRLEAFQSSFTDNGTNHDPSKGLNNNSPAGSTSGSPCTNKQRRGPKIRSIFGQPEMVSIPNVQSSPMQRSKDTSMDSLDTLDSGQSMGGSSCVSVAELRSLELHDTLKPYRTGESIGIGSGQETSLESSEAEDEINTERMVLMVPRKKGDLNLHSLHSNCPLSDPNSSIKFSVQSWASNCTTYDNQPEDEEEVRRFMENFVDKIFSDSSSITLQEKALFGAYARTGKGRLLFSRFINEKRVYDKHVSESTFYSLVQYFAIILFECSESDDFSPAKTILNMCFTFYYEASGLVANSNSNQQQRKSSISRGNSIGNRQYLYQYLKEQPIWRSHRFWSAAFFDSVICEKAKSPIHERSSRDITQNERDEEAQLQENTVFGQLGAFTYYMKEFGLPEKFCLEFLNKQSAIGNLSEDQIFTLRQNVASLYYQ</sequence>
<accession>T1KV65</accession>
<dbReference type="Pfam" id="PF12335">
    <property type="entry name" value="SBF2"/>
    <property type="match status" value="1"/>
</dbReference>
<evidence type="ECO:0000313" key="4">
    <source>
        <dbReference type="Proteomes" id="UP000015104"/>
    </source>
</evidence>
<evidence type="ECO:0000313" key="3">
    <source>
        <dbReference type="EnsemblMetazoa" id="tetur22g02620.1"/>
    </source>
</evidence>
<dbReference type="STRING" id="32264.T1KV65"/>
<organism evidence="3 4">
    <name type="scientific">Tetranychus urticae</name>
    <name type="common">Two-spotted spider mite</name>
    <dbReference type="NCBI Taxonomy" id="32264"/>
    <lineage>
        <taxon>Eukaryota</taxon>
        <taxon>Metazoa</taxon>
        <taxon>Ecdysozoa</taxon>
        <taxon>Arthropoda</taxon>
        <taxon>Chelicerata</taxon>
        <taxon>Arachnida</taxon>
        <taxon>Acari</taxon>
        <taxon>Acariformes</taxon>
        <taxon>Trombidiformes</taxon>
        <taxon>Prostigmata</taxon>
        <taxon>Eleutherengona</taxon>
        <taxon>Raphignathae</taxon>
        <taxon>Tetranychoidea</taxon>
        <taxon>Tetranychidae</taxon>
        <taxon>Tetranychus</taxon>
    </lineage>
</organism>
<keyword evidence="4" id="KW-1185">Reference proteome</keyword>
<dbReference type="AlphaFoldDB" id="T1KV65"/>
<feature type="domain" description="SBF1/SBF2" evidence="2">
    <location>
        <begin position="384"/>
        <end position="440"/>
    </location>
</feature>
<dbReference type="OMA" id="KQCTIAS"/>
<dbReference type="PANTHER" id="PTHR13663">
    <property type="entry name" value="SIMILAR TO RIKEN CDNA 6430548M08"/>
    <property type="match status" value="1"/>
</dbReference>